<feature type="transmembrane region" description="Helical" evidence="6">
    <location>
        <begin position="429"/>
        <end position="458"/>
    </location>
</feature>
<evidence type="ECO:0000256" key="3">
    <source>
        <dbReference type="ARBA" id="ARBA00022692"/>
    </source>
</evidence>
<evidence type="ECO:0008006" key="10">
    <source>
        <dbReference type="Google" id="ProtNLM"/>
    </source>
</evidence>
<dbReference type="AlphaFoldDB" id="A0AA39LPN5"/>
<sequence>MRLRIFVLICFEVLFAVSTHPTPTSVHELRNWRPDRMVDCIFCLDYDDYNGFAISGCSVQKPMTCRGNACYMRQHKKANYFLYTTGCVNLTSAELESINRRTEEEKPVAKKRGRETQLCEVLKNHLTCICANRRLCNNISNADPFSEYSSDIFDNRDFNETRHFRHFLPHDPLLRYVNDIVPVPYQNVYMMRTSILSSLASCTTPSFLLLALLRTFGVQILLRLVRRLRPLELHGDGGDLGAAAYLLFQRHVAECLVDREVTLRVEQRAERSIAMESADSKNTHNGVTPGSVLDEKAKAVGNLKTNFKKLRALFADAKVRNDGNAVIQLDRAGPATITDVVLPEERTTMDDSFGEVSVEPSSAVATITTTRREEEARTGKRRIMRHWFDATPKNLDKFVSNFLNDPDNALLDSFWTCAEGITMLKRERLFYGLCVAALFYIIVGNFGRLACNLVGFIYPLHASHRALKSKSREQYSDWLKYWCVYSSFAVLDTFVDYYMHPYSGYWLLKCAFVGYLLAPFTQGTNYIFYNYVEPVEATIDVCVDRHNKWEKDTSLLDGTSTPTHTDEGSAEPLSAQFATAVFTIN</sequence>
<feature type="signal peptide" evidence="7">
    <location>
        <begin position="1"/>
        <end position="19"/>
    </location>
</feature>
<protein>
    <recommendedName>
        <fullName evidence="10">Receptor expression-enhancing protein</fullName>
    </recommendedName>
</protein>
<proteinExistence type="inferred from homology"/>
<dbReference type="InterPro" id="IPR004345">
    <property type="entry name" value="TB2_DP1_HVA22"/>
</dbReference>
<dbReference type="Pfam" id="PF03134">
    <property type="entry name" value="TB2_DP1_HVA22"/>
    <property type="match status" value="1"/>
</dbReference>
<dbReference type="PANTHER" id="PTHR12300">
    <property type="entry name" value="HVA22-LIKE PROTEINS"/>
    <property type="match status" value="1"/>
</dbReference>
<dbReference type="Proteomes" id="UP001175271">
    <property type="component" value="Unassembled WGS sequence"/>
</dbReference>
<evidence type="ECO:0000313" key="8">
    <source>
        <dbReference type="EMBL" id="KAK0404719.1"/>
    </source>
</evidence>
<evidence type="ECO:0000256" key="6">
    <source>
        <dbReference type="SAM" id="Phobius"/>
    </source>
</evidence>
<evidence type="ECO:0000256" key="4">
    <source>
        <dbReference type="ARBA" id="ARBA00022989"/>
    </source>
</evidence>
<organism evidence="8 9">
    <name type="scientific">Steinernema hermaphroditum</name>
    <dbReference type="NCBI Taxonomy" id="289476"/>
    <lineage>
        <taxon>Eukaryota</taxon>
        <taxon>Metazoa</taxon>
        <taxon>Ecdysozoa</taxon>
        <taxon>Nematoda</taxon>
        <taxon>Chromadorea</taxon>
        <taxon>Rhabditida</taxon>
        <taxon>Tylenchina</taxon>
        <taxon>Panagrolaimomorpha</taxon>
        <taxon>Strongyloidoidea</taxon>
        <taxon>Steinernematidae</taxon>
        <taxon>Steinernema</taxon>
    </lineage>
</organism>
<accession>A0AA39LPN5</accession>
<keyword evidence="9" id="KW-1185">Reference proteome</keyword>
<dbReference type="EMBL" id="JAUCMV010000004">
    <property type="protein sequence ID" value="KAK0404719.1"/>
    <property type="molecule type" value="Genomic_DNA"/>
</dbReference>
<feature type="chain" id="PRO_5041465444" description="Receptor expression-enhancing protein" evidence="7">
    <location>
        <begin position="20"/>
        <end position="585"/>
    </location>
</feature>
<keyword evidence="4 6" id="KW-1133">Transmembrane helix</keyword>
<dbReference type="PANTHER" id="PTHR12300:SF161">
    <property type="entry name" value="RECEPTOR EXPRESSION-ENHANCING PROTEIN"/>
    <property type="match status" value="1"/>
</dbReference>
<comment type="subcellular location">
    <subcellularLocation>
        <location evidence="1">Membrane</location>
        <topology evidence="1">Multi-pass membrane protein</topology>
    </subcellularLocation>
</comment>
<keyword evidence="3 6" id="KW-0812">Transmembrane</keyword>
<evidence type="ECO:0000256" key="5">
    <source>
        <dbReference type="ARBA" id="ARBA00023136"/>
    </source>
</evidence>
<reference evidence="8" key="1">
    <citation type="submission" date="2023-06" db="EMBL/GenBank/DDBJ databases">
        <title>Genomic analysis of the entomopathogenic nematode Steinernema hermaphroditum.</title>
        <authorList>
            <person name="Schwarz E.M."/>
            <person name="Heppert J.K."/>
            <person name="Baniya A."/>
            <person name="Schwartz H.T."/>
            <person name="Tan C.-H."/>
            <person name="Antoshechkin I."/>
            <person name="Sternberg P.W."/>
            <person name="Goodrich-Blair H."/>
            <person name="Dillman A.R."/>
        </authorList>
    </citation>
    <scope>NUCLEOTIDE SEQUENCE</scope>
    <source>
        <strain evidence="8">PS9179</strain>
        <tissue evidence="8">Whole animal</tissue>
    </source>
</reference>
<comment type="caution">
    <text evidence="8">The sequence shown here is derived from an EMBL/GenBank/DDBJ whole genome shotgun (WGS) entry which is preliminary data.</text>
</comment>
<comment type="similarity">
    <text evidence="2">Belongs to the DP1 family.</text>
</comment>
<name>A0AA39LPN5_9BILA</name>
<evidence type="ECO:0000256" key="1">
    <source>
        <dbReference type="ARBA" id="ARBA00004141"/>
    </source>
</evidence>
<evidence type="ECO:0000256" key="2">
    <source>
        <dbReference type="ARBA" id="ARBA00008573"/>
    </source>
</evidence>
<gene>
    <name evidence="8" type="ORF">QR680_017597</name>
</gene>
<keyword evidence="5 6" id="KW-0472">Membrane</keyword>
<evidence type="ECO:0000313" key="9">
    <source>
        <dbReference type="Proteomes" id="UP001175271"/>
    </source>
</evidence>
<dbReference type="GO" id="GO:0016020">
    <property type="term" value="C:membrane"/>
    <property type="evidence" value="ECO:0007669"/>
    <property type="project" value="UniProtKB-SubCell"/>
</dbReference>
<evidence type="ECO:0000256" key="7">
    <source>
        <dbReference type="SAM" id="SignalP"/>
    </source>
</evidence>
<keyword evidence="7" id="KW-0732">Signal</keyword>